<dbReference type="InterPro" id="IPR039331">
    <property type="entry name" value="PAPs-like"/>
</dbReference>
<dbReference type="InterPro" id="IPR004843">
    <property type="entry name" value="Calcineurin-like_PHP"/>
</dbReference>
<protein>
    <submittedName>
        <fullName evidence="6">Uncharacterized protein</fullName>
    </submittedName>
</protein>
<dbReference type="EMBL" id="CP020880">
    <property type="protein sequence ID" value="ART78236.1"/>
    <property type="molecule type" value="Genomic_DNA"/>
</dbReference>
<evidence type="ECO:0000259" key="3">
    <source>
        <dbReference type="Pfam" id="PF00149"/>
    </source>
</evidence>
<dbReference type="Pfam" id="PF09992">
    <property type="entry name" value="NAGPA"/>
    <property type="match status" value="1"/>
</dbReference>
<keyword evidence="1 2" id="KW-0732">Signal</keyword>
<evidence type="ECO:0000256" key="2">
    <source>
        <dbReference type="SAM" id="SignalP"/>
    </source>
</evidence>
<dbReference type="InterPro" id="IPR008963">
    <property type="entry name" value="Purple_acid_Pase-like_N"/>
</dbReference>
<feature type="domain" description="Purple acid phosphatase N-terminal" evidence="5">
    <location>
        <begin position="1072"/>
        <end position="1169"/>
    </location>
</feature>
<feature type="domain" description="Phosphodiester glycosidase" evidence="4">
    <location>
        <begin position="265"/>
        <end position="409"/>
    </location>
</feature>
<gene>
    <name evidence="6" type="ORF">B4U37_20265</name>
</gene>
<evidence type="ECO:0000256" key="1">
    <source>
        <dbReference type="ARBA" id="ARBA00022729"/>
    </source>
</evidence>
<organism evidence="6 7">
    <name type="scientific">Sutcliffiella horikoshii</name>
    <dbReference type="NCBI Taxonomy" id="79883"/>
    <lineage>
        <taxon>Bacteria</taxon>
        <taxon>Bacillati</taxon>
        <taxon>Bacillota</taxon>
        <taxon>Bacilli</taxon>
        <taxon>Bacillales</taxon>
        <taxon>Bacillaceae</taxon>
        <taxon>Sutcliffiella</taxon>
    </lineage>
</organism>
<dbReference type="InterPro" id="IPR008979">
    <property type="entry name" value="Galactose-bd-like_sf"/>
</dbReference>
<reference evidence="6 7" key="1">
    <citation type="submission" date="2017-04" db="EMBL/GenBank/DDBJ databases">
        <title>Complete Genome Sequence of the Bacillus horikoshii 20a strain from Cuatro Cienegas, Coahuila, Mexico.</title>
        <authorList>
            <person name="Zarza E."/>
            <person name="Alcaraz L.D."/>
            <person name="Aguilar-Salinas B."/>
            <person name="Islas A."/>
            <person name="Olmedo-Alvarez G."/>
        </authorList>
    </citation>
    <scope>NUCLEOTIDE SEQUENCE [LARGE SCALE GENOMIC DNA]</scope>
    <source>
        <strain evidence="6 7">20a</strain>
    </source>
</reference>
<dbReference type="SUPFAM" id="SSF49363">
    <property type="entry name" value="Purple acid phosphatase, N-terminal domain"/>
    <property type="match status" value="1"/>
</dbReference>
<dbReference type="InterPro" id="IPR018711">
    <property type="entry name" value="NAGPA"/>
</dbReference>
<evidence type="ECO:0000313" key="7">
    <source>
        <dbReference type="Proteomes" id="UP000195573"/>
    </source>
</evidence>
<dbReference type="Gene3D" id="2.60.120.430">
    <property type="entry name" value="Galactose-binding lectin"/>
    <property type="match status" value="1"/>
</dbReference>
<dbReference type="Gene3D" id="3.60.21.10">
    <property type="match status" value="1"/>
</dbReference>
<dbReference type="Proteomes" id="UP000195573">
    <property type="component" value="Chromosome"/>
</dbReference>
<keyword evidence="7" id="KW-1185">Reference proteome</keyword>
<dbReference type="SUPFAM" id="SSF49785">
    <property type="entry name" value="Galactose-binding domain-like"/>
    <property type="match status" value="1"/>
</dbReference>
<dbReference type="RefSeq" id="WP_088019715.1">
    <property type="nucleotide sequence ID" value="NZ_CP020880.1"/>
</dbReference>
<sequence length="1453" mass="158663">MRKNRRRPLFVFFAWILALQALLAPVGTFQTAAPIFAAEQKETSQQDIISKEISLGQIIEQEVQQLSTGVTQEKMTILSDRGRQEAFIMDIHLQDPSTRIQSGLANGNVAGMTTVREQAMAATENGNQVIGAINGDFFNTSTGVPIGNVINNGEILKSAKRETFGITEDGQALIGYPNPSFTLQVGDVEQPIHHLNDVRQTNQLALYSPEAKETRTNEFGTEVVLTQIEGNVHQAGTATATVEKLIENVGNEKIEKDKLVLSGHGTMADFLNDLQPGQKITITTTISEEWQSVKEAIGGQYVLVKDGQKTDLVSNAFTTATAPRTAVGIKEDGSVFFVVLDGRQPGYAEGITVFELQDMMYELGAVEALNFDGGGSSTFVARQQGEEELSVVNVPSDGFERGVANSLLVVSSTETGPLDQLAINPSSLLMLAGSKFLFNAKGMDASYNPVPLEEKMEWKISENSLGSINEEGVFMAGDTAATGQVIGTASTSQATGEAEVTVVHTLSSLTFKQKALTVKKGDTAKLEVNALSGGRHVHHDPANLSWEIEGNIGHIDDQGVFHASEESAQGKITVSYKNVSDTMDVQVGKLPTILETFEDGIDHWTFSGARYNSISINQTTYPEPARFGNHALELNYDFTGTIGTSGAYAHARTPIELEDYPEAIGMWVYGDGKGHWLRAQLRDGNNSPIALDFARNMDWTGWKYVEAAVPSGRALPLKMDLPVRLMETDNNNKNAGTIYVDNIRAVYGETNDDLENPIISEFTPVPDSMIDSTNYSISASLTDEQTGINPERVWMHVDGVEVDASYKEETGEILFSPDKPLLDGTHQVKITAQDNFGNETTEIWQYEQHAGQPGVTLDYEDNALIGKDHPITIQATKTEEISGMSLKLSANIPVKEIVLDPSITEDQIVKKEINENGEILIELKDLTTSVTEIGKITFSIPTNANGNLEVNYHEGSVTLKGEEAATPLFLPTVKQALKAALTISVDRASVGFPAVIQVKDQDGQPVGGADVIAWDSEMNAEVSLGKTNNEGKLKTEDLTTAAGIRHIQAEKETQYSFVKEVNVLNHLGGTIPKKVNVTFNGNKNQRNVNWTTSPLVTESVLEMVEYSKFGKNGWEGSKPRTIKGESNPHPMNEGELQVHSVTAKGLKPGTLYAYRVGDGTEEGWSETATISLPAPGKRSEDFNFILMGDIQAAPNQSETGFGPFTDVYKKAKADFPDASFMMQVGDLIDDGNLYNHWSEFFKSMEDPSLSASTPIVTAVGNHENIGNGVDTFKQFFRMPQNGPEEFKGTVYSFDYGDAHIAVLNTETDKDGLIKQTEWLKEDMEDTDKKWKIVMYHRSPYFSNPQGGSGNVQEVFPKAFDEIGVDLAISGHDHAYVRTQPMKNGEAQDDGTTYVIAGSAGGKFYAAVPQPYMDVIFEEKTQVYSNISVTKNGITITAKTRDGRTIDQHTIEKK</sequence>
<accession>A0ABN4ZQ61</accession>
<evidence type="ECO:0000313" key="6">
    <source>
        <dbReference type="EMBL" id="ART78236.1"/>
    </source>
</evidence>
<name>A0ABN4ZQ61_9BACI</name>
<dbReference type="InterPro" id="IPR015914">
    <property type="entry name" value="PAPs_N"/>
</dbReference>
<dbReference type="InterPro" id="IPR029052">
    <property type="entry name" value="Metallo-depent_PP-like"/>
</dbReference>
<feature type="chain" id="PRO_5047199854" evidence="2">
    <location>
        <begin position="24"/>
        <end position="1453"/>
    </location>
</feature>
<dbReference type="PANTHER" id="PTHR22953:SF153">
    <property type="entry name" value="PURPLE ACID PHOSPHATASE"/>
    <property type="match status" value="1"/>
</dbReference>
<dbReference type="Gene3D" id="2.60.40.380">
    <property type="entry name" value="Purple acid phosphatase-like, N-terminal"/>
    <property type="match status" value="1"/>
</dbReference>
<dbReference type="PANTHER" id="PTHR22953">
    <property type="entry name" value="ACID PHOSPHATASE RELATED"/>
    <property type="match status" value="1"/>
</dbReference>
<feature type="signal peptide" evidence="2">
    <location>
        <begin position="1"/>
        <end position="23"/>
    </location>
</feature>
<feature type="domain" description="Calcineurin-like phosphoesterase" evidence="3">
    <location>
        <begin position="1183"/>
        <end position="1375"/>
    </location>
</feature>
<evidence type="ECO:0000259" key="4">
    <source>
        <dbReference type="Pfam" id="PF09992"/>
    </source>
</evidence>
<evidence type="ECO:0000259" key="5">
    <source>
        <dbReference type="Pfam" id="PF16656"/>
    </source>
</evidence>
<proteinExistence type="predicted"/>
<dbReference type="SUPFAM" id="SSF56300">
    <property type="entry name" value="Metallo-dependent phosphatases"/>
    <property type="match status" value="1"/>
</dbReference>
<dbReference type="Pfam" id="PF00149">
    <property type="entry name" value="Metallophos"/>
    <property type="match status" value="1"/>
</dbReference>
<dbReference type="GeneID" id="96740736"/>
<dbReference type="Pfam" id="PF16656">
    <property type="entry name" value="Pur_ac_phosph_N"/>
    <property type="match status" value="1"/>
</dbReference>